<dbReference type="RefSeq" id="WP_309266475.1">
    <property type="nucleotide sequence ID" value="NZ_JAWZVU010000125.1"/>
</dbReference>
<name>A0AAW9F8P3_AERCA</name>
<dbReference type="Pfam" id="PF13250">
    <property type="entry name" value="SNIPE"/>
    <property type="match status" value="1"/>
</dbReference>
<reference evidence="3" key="1">
    <citation type="submission" date="2023-11" db="EMBL/GenBank/DDBJ databases">
        <title>WGS of Aeromonas in Northern Israel.</title>
        <authorList>
            <person name="Hershko Y."/>
        </authorList>
    </citation>
    <scope>NUCLEOTIDE SEQUENCE</scope>
    <source>
        <strain evidence="3">77416</strain>
    </source>
</reference>
<organism evidence="3 4">
    <name type="scientific">Aeromonas caviae</name>
    <name type="common">Aeromonas punctata</name>
    <dbReference type="NCBI Taxonomy" id="648"/>
    <lineage>
        <taxon>Bacteria</taxon>
        <taxon>Pseudomonadati</taxon>
        <taxon>Pseudomonadota</taxon>
        <taxon>Gammaproteobacteria</taxon>
        <taxon>Aeromonadales</taxon>
        <taxon>Aeromonadaceae</taxon>
        <taxon>Aeromonas</taxon>
    </lineage>
</organism>
<evidence type="ECO:0000313" key="4">
    <source>
        <dbReference type="Proteomes" id="UP001277183"/>
    </source>
</evidence>
<protein>
    <submittedName>
        <fullName evidence="3">DUF4041 domain-containing protein</fullName>
    </submittedName>
</protein>
<feature type="domain" description="Bacteriophage T5 Orf172 DNA-binding" evidence="2">
    <location>
        <begin position="315"/>
        <end position="398"/>
    </location>
</feature>
<sequence length="406" mass="46636">MLITSIISIILALVFSFYCYQKHNKLKPLYDELARHFAPVEREKSRLDEIEVRYRLLQQNYQSGRATLTLQEELISQYDIGIGTVDQAMYKCSKDSSSLDALNLRLAKVQSEATLLVKNKQACICTLGDNFVVNNSKAKAKTLINREIKLRLRCFDNEVKAAISLADWNNINRLISRIRRSFDEINDCGKIIKTQIQTPYLLLKLEELMLSYEVMKLTSDIKDSEREENRLQKEAEREEAKIKSAAEKATKNRELMEKLIQNELSKLDSATEEQRELLAMHQQELKILKQREQRAVSMAQITRAGYVYVISNELSFGTDIVKIGMTRRVDPYDRVRELGDASVPDTFDVHAMFYCEDAPALESALHKRFADVRINLVNNRKEFFRATPDAVIAAAEQNGIEVLRAA</sequence>
<evidence type="ECO:0000259" key="2">
    <source>
        <dbReference type="SMART" id="SM00974"/>
    </source>
</evidence>
<proteinExistence type="predicted"/>
<dbReference type="SMART" id="SM00974">
    <property type="entry name" value="T5orf172"/>
    <property type="match status" value="1"/>
</dbReference>
<keyword evidence="1" id="KW-0175">Coiled coil</keyword>
<dbReference type="EMBL" id="JAWZVU010000125">
    <property type="protein sequence ID" value="MDX7722344.1"/>
    <property type="molecule type" value="Genomic_DNA"/>
</dbReference>
<evidence type="ECO:0000256" key="1">
    <source>
        <dbReference type="SAM" id="Coils"/>
    </source>
</evidence>
<accession>A0AAW9F8P3</accession>
<gene>
    <name evidence="3" type="ORF">SJS77_18105</name>
</gene>
<dbReference type="Pfam" id="PF10544">
    <property type="entry name" value="T5orf172"/>
    <property type="match status" value="1"/>
</dbReference>
<dbReference type="InterPro" id="IPR018306">
    <property type="entry name" value="Phage_T5_Orf172_DNA-bd"/>
</dbReference>
<evidence type="ECO:0000313" key="3">
    <source>
        <dbReference type="EMBL" id="MDX7722344.1"/>
    </source>
</evidence>
<comment type="caution">
    <text evidence="3">The sequence shown here is derived from an EMBL/GenBank/DDBJ whole genome shotgun (WGS) entry which is preliminary data.</text>
</comment>
<dbReference type="AlphaFoldDB" id="A0AAW9F8P3"/>
<feature type="coiled-coil region" evidence="1">
    <location>
        <begin position="214"/>
        <end position="291"/>
    </location>
</feature>
<dbReference type="Proteomes" id="UP001277183">
    <property type="component" value="Unassembled WGS sequence"/>
</dbReference>
<dbReference type="InterPro" id="IPR025280">
    <property type="entry name" value="SNIPE"/>
</dbReference>